<accession>F6FS88</accession>
<evidence type="ECO:0000313" key="3">
    <source>
        <dbReference type="Proteomes" id="UP000009236"/>
    </source>
</evidence>
<dbReference type="HOGENOM" id="CLU_069253_0_2_11"/>
<proteinExistence type="predicted"/>
<dbReference type="Pfam" id="PF01323">
    <property type="entry name" value="DSBA"/>
    <property type="match status" value="1"/>
</dbReference>
<dbReference type="EMBL" id="CP002810">
    <property type="protein sequence ID" value="AEG43029.1"/>
    <property type="molecule type" value="Genomic_DNA"/>
</dbReference>
<reference evidence="2 3" key="1">
    <citation type="submission" date="2011-05" db="EMBL/GenBank/DDBJ databases">
        <title>Complete sequence of Isoptericola variabilis 225.</title>
        <authorList>
            <consortium name="US DOE Joint Genome Institute"/>
            <person name="Lucas S."/>
            <person name="Han J."/>
            <person name="Lapidus A."/>
            <person name="Cheng J.-F."/>
            <person name="Goodwin L."/>
            <person name="Pitluck S."/>
            <person name="Peters L."/>
            <person name="Mikhailova N."/>
            <person name="Zeytun A."/>
            <person name="Han C."/>
            <person name="Tapia R."/>
            <person name="Land M."/>
            <person name="Hauser L."/>
            <person name="Kyrpides N."/>
            <person name="Ivanova N."/>
            <person name="Pagani I."/>
            <person name="Siebers A."/>
            <person name="Allgaier M."/>
            <person name="Thelen M."/>
            <person name="Hugenholtz P."/>
            <person name="Gladden J."/>
            <person name="Woyke T."/>
        </authorList>
    </citation>
    <scope>NUCLEOTIDE SEQUENCE [LARGE SCALE GENOMIC DNA]</scope>
    <source>
        <strain evidence="3">225</strain>
    </source>
</reference>
<name>F6FS88_ISOV2</name>
<dbReference type="PANTHER" id="PTHR13887:SF41">
    <property type="entry name" value="THIOREDOXIN SUPERFAMILY PROTEIN"/>
    <property type="match status" value="1"/>
</dbReference>
<protein>
    <submittedName>
        <fullName evidence="2">DSBA oxidoreductase</fullName>
    </submittedName>
</protein>
<dbReference type="Proteomes" id="UP000009236">
    <property type="component" value="Chromosome"/>
</dbReference>
<gene>
    <name evidence="2" type="ordered locus">Isova_0224</name>
</gene>
<dbReference type="CDD" id="cd03024">
    <property type="entry name" value="DsbA_FrnE"/>
    <property type="match status" value="1"/>
</dbReference>
<dbReference type="SUPFAM" id="SSF52833">
    <property type="entry name" value="Thioredoxin-like"/>
    <property type="match status" value="1"/>
</dbReference>
<feature type="domain" description="DSBA-like thioredoxin" evidence="1">
    <location>
        <begin position="17"/>
        <end position="222"/>
    </location>
</feature>
<sequence length="243" mass="26919">MTSHESHDGHEKQPLRIDVWSDVACPWCYIGKRRFARALEQLAERDGAAPAVEVEYHSFELSPDTPVDFEGTSTEFLARHKGIPLEQARQMNDHVTRLAAAEGLEYRMDDVRHTTTLKAHELLHLAKARGLQEPMKERLLRAYFTEGRHVGHVAELADLAAEVGLDRDEVVEALESGRYADGVAADMAQARAYGINGVPFYVIDGRYGVSGAQDPAVFVQVLDQVLAERGEAELTPSTGRSGR</sequence>
<dbReference type="InterPro" id="IPR001853">
    <property type="entry name" value="DSBA-like_thioredoxin_dom"/>
</dbReference>
<dbReference type="InterPro" id="IPR036249">
    <property type="entry name" value="Thioredoxin-like_sf"/>
</dbReference>
<dbReference type="RefSeq" id="WP_013837424.1">
    <property type="nucleotide sequence ID" value="NC_015588.1"/>
</dbReference>
<dbReference type="PANTHER" id="PTHR13887">
    <property type="entry name" value="GLUTATHIONE S-TRANSFERASE KAPPA"/>
    <property type="match status" value="1"/>
</dbReference>
<dbReference type="GO" id="GO:0016491">
    <property type="term" value="F:oxidoreductase activity"/>
    <property type="evidence" value="ECO:0007669"/>
    <property type="project" value="InterPro"/>
</dbReference>
<organism evidence="3">
    <name type="scientific">Isoptericola variabilis (strain 225)</name>
    <dbReference type="NCBI Taxonomy" id="743718"/>
    <lineage>
        <taxon>Bacteria</taxon>
        <taxon>Bacillati</taxon>
        <taxon>Actinomycetota</taxon>
        <taxon>Actinomycetes</taxon>
        <taxon>Micrococcales</taxon>
        <taxon>Promicromonosporaceae</taxon>
        <taxon>Isoptericola</taxon>
    </lineage>
</organism>
<dbReference type="Gene3D" id="3.40.30.10">
    <property type="entry name" value="Glutaredoxin"/>
    <property type="match status" value="1"/>
</dbReference>
<evidence type="ECO:0000313" key="2">
    <source>
        <dbReference type="EMBL" id="AEG43029.1"/>
    </source>
</evidence>
<dbReference type="AlphaFoldDB" id="F6FS88"/>
<evidence type="ECO:0000259" key="1">
    <source>
        <dbReference type="Pfam" id="PF01323"/>
    </source>
</evidence>
<dbReference type="KEGG" id="iva:Isova_0224"/>
<dbReference type="STRING" id="743718.Isova_0224"/>
<dbReference type="eggNOG" id="COG2761">
    <property type="taxonomic scope" value="Bacteria"/>
</dbReference>
<keyword evidence="3" id="KW-1185">Reference proteome</keyword>